<dbReference type="Gene3D" id="3.40.50.300">
    <property type="entry name" value="P-loop containing nucleotide triphosphate hydrolases"/>
    <property type="match status" value="1"/>
</dbReference>
<dbReference type="PANTHER" id="PTHR13696:SF52">
    <property type="entry name" value="PARA FAMILY PROTEIN CT_582"/>
    <property type="match status" value="1"/>
</dbReference>
<dbReference type="InterPro" id="IPR050678">
    <property type="entry name" value="DNA_Partitioning_ATPase"/>
</dbReference>
<comment type="caution">
    <text evidence="2">The sequence shown here is derived from an EMBL/GenBank/DDBJ whole genome shotgun (WGS) entry which is preliminary data.</text>
</comment>
<feature type="domain" description="AAA" evidence="1">
    <location>
        <begin position="1"/>
        <end position="197"/>
    </location>
</feature>
<dbReference type="PANTHER" id="PTHR13696">
    <property type="entry name" value="P-LOOP CONTAINING NUCLEOSIDE TRIPHOSPHATE HYDROLASE"/>
    <property type="match status" value="1"/>
</dbReference>
<dbReference type="InterPro" id="IPR027417">
    <property type="entry name" value="P-loop_NTPase"/>
</dbReference>
<evidence type="ECO:0000313" key="3">
    <source>
        <dbReference type="Proteomes" id="UP001262889"/>
    </source>
</evidence>
<keyword evidence="3" id="KW-1185">Reference proteome</keyword>
<accession>A0ABU3CCL5</accession>
<dbReference type="CDD" id="cd02042">
    <property type="entry name" value="ParAB_family"/>
    <property type="match status" value="1"/>
</dbReference>
<evidence type="ECO:0000313" key="2">
    <source>
        <dbReference type="EMBL" id="MDT0643962.1"/>
    </source>
</evidence>
<name>A0ABU3CCL5_9FLAO</name>
<gene>
    <name evidence="2" type="ORF">RM553_14080</name>
</gene>
<dbReference type="Pfam" id="PF13614">
    <property type="entry name" value="AAA_31"/>
    <property type="match status" value="1"/>
</dbReference>
<reference evidence="2 3" key="1">
    <citation type="submission" date="2023-09" db="EMBL/GenBank/DDBJ databases">
        <authorList>
            <person name="Rey-Velasco X."/>
        </authorList>
    </citation>
    <scope>NUCLEOTIDE SEQUENCE [LARGE SCALE GENOMIC DNA]</scope>
    <source>
        <strain evidence="2 3">F363</strain>
    </source>
</reference>
<dbReference type="SUPFAM" id="SSF52540">
    <property type="entry name" value="P-loop containing nucleoside triphosphate hydrolases"/>
    <property type="match status" value="1"/>
</dbReference>
<sequence length="332" mass="37508">MESIVVFNNKGGVGKTTLLCNVASYLQIIENKKVMIVDMDPQCNATAYMFPYPQIENLYSKSKKTIYEIVKPLQRGKGFQKGELPIIKSPHFKVDVIIGDPDLSLSEDFLSKDWLDGKAGDFRGLQTTLMFRDLLSKLEEYDYVFFDVGPSLGALNRSVLASSDYFIVPMSSDIFSIQAIENIAKSLKEWKKQLSRGLNDFKEREGEPFLIDEKEVQWHIQFGGYITQQYTAKTVGGKKQPVKAYEKIIKKIPGTVKKHLMELNKDDLNTPKLGEITNLHSLVPLSQNSSVPIFALKAEHGVVGAHFNKVKEFEKTLKTISDNLITNLNYLS</sequence>
<proteinExistence type="predicted"/>
<dbReference type="InterPro" id="IPR025669">
    <property type="entry name" value="AAA_dom"/>
</dbReference>
<dbReference type="RefSeq" id="WP_311535582.1">
    <property type="nucleotide sequence ID" value="NZ_JAVRHQ010000019.1"/>
</dbReference>
<protein>
    <submittedName>
        <fullName evidence="2">AAA family ATPase</fullName>
    </submittedName>
</protein>
<dbReference type="Proteomes" id="UP001262889">
    <property type="component" value="Unassembled WGS sequence"/>
</dbReference>
<organism evidence="2 3">
    <name type="scientific">Autumnicola tepida</name>
    <dbReference type="NCBI Taxonomy" id="3075595"/>
    <lineage>
        <taxon>Bacteria</taxon>
        <taxon>Pseudomonadati</taxon>
        <taxon>Bacteroidota</taxon>
        <taxon>Flavobacteriia</taxon>
        <taxon>Flavobacteriales</taxon>
        <taxon>Flavobacteriaceae</taxon>
        <taxon>Autumnicola</taxon>
    </lineage>
</organism>
<dbReference type="EMBL" id="JAVRHQ010000019">
    <property type="protein sequence ID" value="MDT0643962.1"/>
    <property type="molecule type" value="Genomic_DNA"/>
</dbReference>
<evidence type="ECO:0000259" key="1">
    <source>
        <dbReference type="Pfam" id="PF13614"/>
    </source>
</evidence>